<reference evidence="2" key="1">
    <citation type="submission" date="2021-06" db="EMBL/GenBank/DDBJ databases">
        <title>Description of novel taxa of the family Lachnospiraceae.</title>
        <authorList>
            <person name="Chaplin A.V."/>
            <person name="Sokolova S.R."/>
            <person name="Pikina A.P."/>
            <person name="Korzhanova M."/>
            <person name="Belova V."/>
            <person name="Korostin D."/>
            <person name="Efimov B.A."/>
        </authorList>
    </citation>
    <scope>NUCLEOTIDE SEQUENCE</scope>
    <source>
        <strain evidence="2">ASD5720</strain>
    </source>
</reference>
<feature type="transmembrane region" description="Helical" evidence="1">
    <location>
        <begin position="154"/>
        <end position="171"/>
    </location>
</feature>
<sequence>MLKMIGVLLVVTASTGLGFSVSRDLKLRIDQLHYLRKLMLMLQGEIKYVKAPLPEAFASIGRRIREPFQAFFAGVAQDMDHCEGETFQEIWDRRIREDLRETRLTKTDLESLRHMGENIGYLDHEMQLGTLGLYTEQLENEIHAAEKVFGSKSRIYHCLGVMGGIFIAILIL</sequence>
<name>A0A949K4R3_9FIRM</name>
<comment type="caution">
    <text evidence="2">The sequence shown here is derived from an EMBL/GenBank/DDBJ whole genome shotgun (WGS) entry which is preliminary data.</text>
</comment>
<dbReference type="AlphaFoldDB" id="A0A949K4R3"/>
<dbReference type="Proteomes" id="UP000712157">
    <property type="component" value="Unassembled WGS sequence"/>
</dbReference>
<evidence type="ECO:0000313" key="3">
    <source>
        <dbReference type="Proteomes" id="UP000712157"/>
    </source>
</evidence>
<keyword evidence="3" id="KW-1185">Reference proteome</keyword>
<dbReference type="EMBL" id="JAHQCW010000014">
    <property type="protein sequence ID" value="MBU9736881.1"/>
    <property type="molecule type" value="Genomic_DNA"/>
</dbReference>
<protein>
    <submittedName>
        <fullName evidence="2">Stage III sporulation protein AB</fullName>
    </submittedName>
</protein>
<dbReference type="InterPro" id="IPR014198">
    <property type="entry name" value="Spore_III_AB"/>
</dbReference>
<gene>
    <name evidence="2" type="ORF">KTH89_10050</name>
</gene>
<keyword evidence="1" id="KW-0812">Transmembrane</keyword>
<keyword evidence="1" id="KW-1133">Transmembrane helix</keyword>
<evidence type="ECO:0000313" key="2">
    <source>
        <dbReference type="EMBL" id="MBU9736881.1"/>
    </source>
</evidence>
<evidence type="ECO:0000256" key="1">
    <source>
        <dbReference type="SAM" id="Phobius"/>
    </source>
</evidence>
<dbReference type="PIRSF" id="PIRSF021435">
    <property type="entry name" value="SpoIIIAB"/>
    <property type="match status" value="1"/>
</dbReference>
<dbReference type="RefSeq" id="WP_158344119.1">
    <property type="nucleotide sequence ID" value="NZ_JAHQCW010000014.1"/>
</dbReference>
<dbReference type="Pfam" id="PF09548">
    <property type="entry name" value="Spore_III_AB"/>
    <property type="match status" value="1"/>
</dbReference>
<proteinExistence type="predicted"/>
<organism evidence="2 3">
    <name type="scientific">Diplocloster agilis</name>
    <dbReference type="NCBI Taxonomy" id="2850323"/>
    <lineage>
        <taxon>Bacteria</taxon>
        <taxon>Bacillati</taxon>
        <taxon>Bacillota</taxon>
        <taxon>Clostridia</taxon>
        <taxon>Lachnospirales</taxon>
        <taxon>Lachnospiraceae</taxon>
        <taxon>Diplocloster</taxon>
    </lineage>
</organism>
<keyword evidence="1" id="KW-0472">Membrane</keyword>
<accession>A0A949K4R3</accession>